<evidence type="ECO:0000313" key="2">
    <source>
        <dbReference type="Proteomes" id="UP000054721"/>
    </source>
</evidence>
<dbReference type="Proteomes" id="UP000054721">
    <property type="component" value="Unassembled WGS sequence"/>
</dbReference>
<dbReference type="AlphaFoldDB" id="A0A0V1KN23"/>
<reference evidence="1 2" key="1">
    <citation type="submission" date="2015-05" db="EMBL/GenBank/DDBJ databases">
        <title>Evolution of Trichinella species and genotypes.</title>
        <authorList>
            <person name="Korhonen P.K."/>
            <person name="Edoardo P."/>
            <person name="Giuseppe L.R."/>
            <person name="Gasser R.B."/>
        </authorList>
    </citation>
    <scope>NUCLEOTIDE SEQUENCE [LARGE SCALE GENOMIC DNA]</scope>
    <source>
        <strain evidence="1">ISS10</strain>
    </source>
</reference>
<sequence>MRDRRLGKASMALQILEIRARAITEQARVDCGLTSRLAAEELTTCSCFQARRASRFSRRNPSASNEACWLR</sequence>
<name>A0A0V1KN23_9BILA</name>
<protein>
    <submittedName>
        <fullName evidence="1">Uncharacterized protein</fullName>
    </submittedName>
</protein>
<comment type="caution">
    <text evidence="1">The sequence shown here is derived from an EMBL/GenBank/DDBJ whole genome shotgun (WGS) entry which is preliminary data.</text>
</comment>
<accession>A0A0V1KN23</accession>
<evidence type="ECO:0000313" key="1">
    <source>
        <dbReference type="EMBL" id="KRZ48659.1"/>
    </source>
</evidence>
<keyword evidence="2" id="KW-1185">Reference proteome</keyword>
<organism evidence="1 2">
    <name type="scientific">Trichinella nativa</name>
    <dbReference type="NCBI Taxonomy" id="6335"/>
    <lineage>
        <taxon>Eukaryota</taxon>
        <taxon>Metazoa</taxon>
        <taxon>Ecdysozoa</taxon>
        <taxon>Nematoda</taxon>
        <taxon>Enoplea</taxon>
        <taxon>Dorylaimia</taxon>
        <taxon>Trichinellida</taxon>
        <taxon>Trichinellidae</taxon>
        <taxon>Trichinella</taxon>
    </lineage>
</organism>
<dbReference type="EMBL" id="JYDW01000379">
    <property type="protein sequence ID" value="KRZ48659.1"/>
    <property type="molecule type" value="Genomic_DNA"/>
</dbReference>
<proteinExistence type="predicted"/>
<gene>
    <name evidence="1" type="ORF">T02_11592</name>
</gene>